<feature type="transmembrane region" description="Helical" evidence="10">
    <location>
        <begin position="190"/>
        <end position="211"/>
    </location>
</feature>
<evidence type="ECO:0000313" key="12">
    <source>
        <dbReference type="EMBL" id="NEI73600.1"/>
    </source>
</evidence>
<dbReference type="InterPro" id="IPR010065">
    <property type="entry name" value="AA_ABC_transptr_permease_3TM"/>
</dbReference>
<dbReference type="InterPro" id="IPR043429">
    <property type="entry name" value="ArtM/GltK/GlnP/TcyL/YhdX-like"/>
</dbReference>
<comment type="caution">
    <text evidence="12">The sequence shown here is derived from an EMBL/GenBank/DDBJ whole genome shotgun (WGS) entry which is preliminary data.</text>
</comment>
<dbReference type="InterPro" id="IPR000515">
    <property type="entry name" value="MetI-like"/>
</dbReference>
<dbReference type="CDD" id="cd06261">
    <property type="entry name" value="TM_PBP2"/>
    <property type="match status" value="1"/>
</dbReference>
<dbReference type="Gene3D" id="1.10.3720.10">
    <property type="entry name" value="MetI-like"/>
    <property type="match status" value="1"/>
</dbReference>
<keyword evidence="5" id="KW-1003">Cell membrane</keyword>
<evidence type="ECO:0000256" key="3">
    <source>
        <dbReference type="ARBA" id="ARBA00010072"/>
    </source>
</evidence>
<keyword evidence="9 10" id="KW-0472">Membrane</keyword>
<comment type="similarity">
    <text evidence="3">Belongs to the binding-protein-dependent transport system permease family. HisMQ subfamily.</text>
</comment>
<dbReference type="NCBIfam" id="TIGR01726">
    <property type="entry name" value="HEQRo_perm_3TM"/>
    <property type="match status" value="1"/>
</dbReference>
<feature type="transmembrane region" description="Helical" evidence="10">
    <location>
        <begin position="12"/>
        <end position="45"/>
    </location>
</feature>
<evidence type="ECO:0000313" key="13">
    <source>
        <dbReference type="Proteomes" id="UP000483035"/>
    </source>
</evidence>
<evidence type="ECO:0000256" key="9">
    <source>
        <dbReference type="ARBA" id="ARBA00023136"/>
    </source>
</evidence>
<dbReference type="GO" id="GO:0043190">
    <property type="term" value="C:ATP-binding cassette (ABC) transporter complex"/>
    <property type="evidence" value="ECO:0007669"/>
    <property type="project" value="InterPro"/>
</dbReference>
<dbReference type="AlphaFoldDB" id="A0A6L9UIA3"/>
<protein>
    <submittedName>
        <fullName evidence="12">ABC transporter permease subunit</fullName>
    </submittedName>
</protein>
<dbReference type="Proteomes" id="UP000483035">
    <property type="component" value="Unassembled WGS sequence"/>
</dbReference>
<accession>A0A6L9UIA3</accession>
<gene>
    <name evidence="12" type="ORF">GR212_29025</name>
</gene>
<evidence type="ECO:0000256" key="5">
    <source>
        <dbReference type="ARBA" id="ARBA00022475"/>
    </source>
</evidence>
<keyword evidence="6 10" id="KW-0812">Transmembrane</keyword>
<name>A0A6L9UIA3_9HYPH</name>
<feature type="transmembrane region" description="Helical" evidence="10">
    <location>
        <begin position="57"/>
        <end position="79"/>
    </location>
</feature>
<feature type="domain" description="ABC transmembrane type-1" evidence="11">
    <location>
        <begin position="20"/>
        <end position="208"/>
    </location>
</feature>
<evidence type="ECO:0000256" key="2">
    <source>
        <dbReference type="ARBA" id="ARBA00004429"/>
    </source>
</evidence>
<keyword evidence="8 10" id="KW-1133">Transmembrane helix</keyword>
<dbReference type="RefSeq" id="WP_163992082.1">
    <property type="nucleotide sequence ID" value="NZ_WUEY01000020.1"/>
</dbReference>
<sequence length="223" mass="24190">MITEFARNFPEISALLISATGMTLVVTLGSAAVATLLGLFFAYLASSRHAFLRVLSSTYVALARAIPTLSLLFLVYYGLPSFNIRLQPIPTALIGFGIHGGAYVTEIIRAALLSVPAGQREAALSIGMTPLQSMRYILFPQAGKTAIPPYFNYVLQLLKDTSIASAIAVPELMFRARGIANQMDLTDLMYLYAAVIYLALSLSLSRFASAVEKRLWTGMRAAQ</sequence>
<evidence type="ECO:0000256" key="10">
    <source>
        <dbReference type="RuleBase" id="RU363032"/>
    </source>
</evidence>
<keyword evidence="7" id="KW-0029">Amino-acid transport</keyword>
<dbReference type="GO" id="GO:0022857">
    <property type="term" value="F:transmembrane transporter activity"/>
    <property type="evidence" value="ECO:0007669"/>
    <property type="project" value="InterPro"/>
</dbReference>
<dbReference type="PROSITE" id="PS50928">
    <property type="entry name" value="ABC_TM1"/>
    <property type="match status" value="1"/>
</dbReference>
<evidence type="ECO:0000259" key="11">
    <source>
        <dbReference type="PROSITE" id="PS50928"/>
    </source>
</evidence>
<dbReference type="PANTHER" id="PTHR30614:SF20">
    <property type="entry name" value="GLUTAMINE TRANSPORT SYSTEM PERMEASE PROTEIN GLNP"/>
    <property type="match status" value="1"/>
</dbReference>
<dbReference type="InterPro" id="IPR035906">
    <property type="entry name" value="MetI-like_sf"/>
</dbReference>
<dbReference type="SUPFAM" id="SSF161098">
    <property type="entry name" value="MetI-like"/>
    <property type="match status" value="1"/>
</dbReference>
<evidence type="ECO:0000256" key="4">
    <source>
        <dbReference type="ARBA" id="ARBA00022448"/>
    </source>
</evidence>
<reference evidence="12 13" key="1">
    <citation type="submission" date="2019-12" db="EMBL/GenBank/DDBJ databases">
        <title>Rhizobium genotypes associated with high levels of biological nitrogen fixation by grain legumes in a temperate-maritime cropping system.</title>
        <authorList>
            <person name="Maluk M."/>
            <person name="Francesc Ferrando Molina F."/>
            <person name="Lopez Del Egido L."/>
            <person name="Lafos M."/>
            <person name="Langarica-Fuentes A."/>
            <person name="Gebre Yohannes G."/>
            <person name="Young M.W."/>
            <person name="Martin P."/>
            <person name="Gantlett R."/>
            <person name="Kenicer G."/>
            <person name="Hawes C."/>
            <person name="Begg G.S."/>
            <person name="Quilliam R.S."/>
            <person name="Squire G.R."/>
            <person name="Poole P.S."/>
            <person name="Young P.W."/>
            <person name="Iannetta P.M."/>
            <person name="James E.K."/>
        </authorList>
    </citation>
    <scope>NUCLEOTIDE SEQUENCE [LARGE SCALE GENOMIC DNA]</scope>
    <source>
        <strain evidence="12 13">JHI1118</strain>
    </source>
</reference>
<dbReference type="Pfam" id="PF00528">
    <property type="entry name" value="BPD_transp_1"/>
    <property type="match status" value="1"/>
</dbReference>
<proteinExistence type="inferred from homology"/>
<dbReference type="PANTHER" id="PTHR30614">
    <property type="entry name" value="MEMBRANE COMPONENT OF AMINO ACID ABC TRANSPORTER"/>
    <property type="match status" value="1"/>
</dbReference>
<evidence type="ECO:0000256" key="1">
    <source>
        <dbReference type="ARBA" id="ARBA00003159"/>
    </source>
</evidence>
<dbReference type="GO" id="GO:0006865">
    <property type="term" value="P:amino acid transport"/>
    <property type="evidence" value="ECO:0007669"/>
    <property type="project" value="UniProtKB-KW"/>
</dbReference>
<comment type="function">
    <text evidence="1">Part of the binding-protein-dependent transport system for glutamine; probably responsible for the translocation of the substrate across the membrane.</text>
</comment>
<comment type="subcellular location">
    <subcellularLocation>
        <location evidence="2">Cell inner membrane</location>
        <topology evidence="2">Multi-pass membrane protein</topology>
    </subcellularLocation>
    <subcellularLocation>
        <location evidence="10">Cell membrane</location>
        <topology evidence="10">Multi-pass membrane protein</topology>
    </subcellularLocation>
</comment>
<organism evidence="12 13">
    <name type="scientific">Rhizobium lusitanum</name>
    <dbReference type="NCBI Taxonomy" id="293958"/>
    <lineage>
        <taxon>Bacteria</taxon>
        <taxon>Pseudomonadati</taxon>
        <taxon>Pseudomonadota</taxon>
        <taxon>Alphaproteobacteria</taxon>
        <taxon>Hyphomicrobiales</taxon>
        <taxon>Rhizobiaceae</taxon>
        <taxon>Rhizobium/Agrobacterium group</taxon>
        <taxon>Rhizobium</taxon>
    </lineage>
</organism>
<evidence type="ECO:0000256" key="7">
    <source>
        <dbReference type="ARBA" id="ARBA00022970"/>
    </source>
</evidence>
<dbReference type="EMBL" id="WUEY01000020">
    <property type="protein sequence ID" value="NEI73600.1"/>
    <property type="molecule type" value="Genomic_DNA"/>
</dbReference>
<keyword evidence="4 10" id="KW-0813">Transport</keyword>
<evidence type="ECO:0000256" key="8">
    <source>
        <dbReference type="ARBA" id="ARBA00022989"/>
    </source>
</evidence>
<evidence type="ECO:0000256" key="6">
    <source>
        <dbReference type="ARBA" id="ARBA00022692"/>
    </source>
</evidence>